<dbReference type="NCBIfam" id="NF008854">
    <property type="entry name" value="PRK11892.1"/>
    <property type="match status" value="1"/>
</dbReference>
<evidence type="ECO:0000313" key="8">
    <source>
        <dbReference type="EMBL" id="SIS68728.1"/>
    </source>
</evidence>
<evidence type="ECO:0000256" key="4">
    <source>
        <dbReference type="ARBA" id="ARBA00023002"/>
    </source>
</evidence>
<keyword evidence="3" id="KW-0450">Lipoyl</keyword>
<dbReference type="CDD" id="cd06849">
    <property type="entry name" value="lipoyl_domain"/>
    <property type="match status" value="1"/>
</dbReference>
<gene>
    <name evidence="8" type="ORF">SAMN05421759_102370</name>
</gene>
<dbReference type="PANTHER" id="PTHR43257">
    <property type="entry name" value="PYRUVATE DEHYDROGENASE E1 COMPONENT BETA SUBUNIT"/>
    <property type="match status" value="1"/>
</dbReference>
<dbReference type="InterPro" id="IPR005475">
    <property type="entry name" value="Transketolase-like_Pyr-bd"/>
</dbReference>
<accession>A0A1N7L4G4</accession>
<reference evidence="9" key="1">
    <citation type="submission" date="2017-01" db="EMBL/GenBank/DDBJ databases">
        <authorList>
            <person name="Varghese N."/>
            <person name="Submissions S."/>
        </authorList>
    </citation>
    <scope>NUCLEOTIDE SEQUENCE [LARGE SCALE GENOMIC DNA]</scope>
    <source>
        <strain evidence="9">DSM 29430</strain>
    </source>
</reference>
<evidence type="ECO:0000256" key="3">
    <source>
        <dbReference type="ARBA" id="ARBA00022823"/>
    </source>
</evidence>
<dbReference type="STRING" id="633194.SAMN05421759_102370"/>
<dbReference type="SUPFAM" id="SSF51230">
    <property type="entry name" value="Single hybrid motif"/>
    <property type="match status" value="1"/>
</dbReference>
<dbReference type="InterPro" id="IPR000089">
    <property type="entry name" value="Biotin_lipoyl"/>
</dbReference>
<evidence type="ECO:0000256" key="6">
    <source>
        <dbReference type="SAM" id="MobiDB-lite"/>
    </source>
</evidence>
<dbReference type="RefSeq" id="WP_076445785.1">
    <property type="nucleotide sequence ID" value="NZ_FTOQ01000002.1"/>
</dbReference>
<dbReference type="Pfam" id="PF02780">
    <property type="entry name" value="Transketolase_C"/>
    <property type="match status" value="1"/>
</dbReference>
<dbReference type="Gene3D" id="2.40.50.100">
    <property type="match status" value="1"/>
</dbReference>
<evidence type="ECO:0000256" key="1">
    <source>
        <dbReference type="ARBA" id="ARBA00001938"/>
    </source>
</evidence>
<keyword evidence="9" id="KW-1185">Reference proteome</keyword>
<dbReference type="OrthoDB" id="9780894at2"/>
<evidence type="ECO:0000313" key="9">
    <source>
        <dbReference type="Proteomes" id="UP000186684"/>
    </source>
</evidence>
<comment type="cofactor">
    <cofactor evidence="1">
        <name>(R)-lipoate</name>
        <dbReference type="ChEBI" id="CHEBI:83088"/>
    </cofactor>
</comment>
<dbReference type="InterPro" id="IPR029061">
    <property type="entry name" value="THDP-binding"/>
</dbReference>
<keyword evidence="4" id="KW-0560">Oxidoreductase</keyword>
<dbReference type="AlphaFoldDB" id="A0A1N7L4G4"/>
<name>A0A1N7L4G4_9RHOB</name>
<evidence type="ECO:0000259" key="7">
    <source>
        <dbReference type="PROSITE" id="PS50968"/>
    </source>
</evidence>
<dbReference type="InterPro" id="IPR009014">
    <property type="entry name" value="Transketo_C/PFOR_II"/>
</dbReference>
<protein>
    <submittedName>
        <fullName evidence="8">Pyruvate dehydrogenase E1 component beta subunit</fullName>
    </submittedName>
</protein>
<evidence type="ECO:0000256" key="2">
    <source>
        <dbReference type="ARBA" id="ARBA00001964"/>
    </source>
</evidence>
<feature type="domain" description="Lipoyl-binding" evidence="7">
    <location>
        <begin position="2"/>
        <end position="78"/>
    </location>
</feature>
<dbReference type="EMBL" id="FTOQ01000002">
    <property type="protein sequence ID" value="SIS68728.1"/>
    <property type="molecule type" value="Genomic_DNA"/>
</dbReference>
<dbReference type="Pfam" id="PF02779">
    <property type="entry name" value="Transket_pyr"/>
    <property type="match status" value="1"/>
</dbReference>
<dbReference type="Proteomes" id="UP000186684">
    <property type="component" value="Unassembled WGS sequence"/>
</dbReference>
<feature type="region of interest" description="Disordered" evidence="6">
    <location>
        <begin position="81"/>
        <end position="114"/>
    </location>
</feature>
<dbReference type="PROSITE" id="PS50968">
    <property type="entry name" value="BIOTINYL_LIPOYL"/>
    <property type="match status" value="1"/>
</dbReference>
<dbReference type="Gene3D" id="3.40.50.970">
    <property type="match status" value="1"/>
</dbReference>
<sequence length="445" mass="46145">MTRWIPMPEVSPGLEVATLRQWMVRPGDLVEEGDLLAEIETEKATLEIEAPEAGRIAELLVGNGTAGVAVGSAIARLADEQTDVEAPAARPQPVAPTRDPAPMRSPARAVDPDWPEGVRTVQTTLRDALRDALAEEMARDDSVFLIGEDMGAAEGGYSVTQGLIERFGGTRVVAAPPLWQGGAGLAVGAAMAGLRPVVAFRNLAFALQAASQIVQSAAKTAAMTGGALSVPVVFRGPHGAVGQMGGQLSHDMAAWAAQIPGLKVAAPYGAADAKGLLKTAIRDAGPVIFLENDALYGQPFAVPEGVDHLVPFGRARRWRAGGDVTLVSYGAGMSATLEAADLLAAEGVAADVIDLRSLAPLDTDALTASLRETHRCVVVDHGWPRGGIGQQVSAVLMREAFDMLDAPVTCLAAADVARPYADGLEAAALPDAAEVVAAARAVLYR</sequence>
<dbReference type="Gene3D" id="3.40.50.920">
    <property type="match status" value="1"/>
</dbReference>
<dbReference type="NCBIfam" id="NF006667">
    <property type="entry name" value="PRK09212.1"/>
    <property type="match status" value="1"/>
</dbReference>
<dbReference type="SUPFAM" id="SSF52922">
    <property type="entry name" value="TK C-terminal domain-like"/>
    <property type="match status" value="1"/>
</dbReference>
<dbReference type="SUPFAM" id="SSF52518">
    <property type="entry name" value="Thiamin diphosphate-binding fold (THDP-binding)"/>
    <property type="match status" value="1"/>
</dbReference>
<dbReference type="InterPro" id="IPR011053">
    <property type="entry name" value="Single_hybrid_motif"/>
</dbReference>
<dbReference type="PANTHER" id="PTHR43257:SF2">
    <property type="entry name" value="PYRUVATE DEHYDROGENASE E1 COMPONENT SUBUNIT BETA"/>
    <property type="match status" value="1"/>
</dbReference>
<keyword evidence="8" id="KW-0670">Pyruvate</keyword>
<dbReference type="Pfam" id="PF00364">
    <property type="entry name" value="Biotin_lipoyl"/>
    <property type="match status" value="1"/>
</dbReference>
<dbReference type="InterPro" id="IPR033248">
    <property type="entry name" value="Transketolase_C"/>
</dbReference>
<comment type="cofactor">
    <cofactor evidence="2">
        <name>thiamine diphosphate</name>
        <dbReference type="ChEBI" id="CHEBI:58937"/>
    </cofactor>
</comment>
<organism evidence="8 9">
    <name type="scientific">Roseivivax lentus</name>
    <dbReference type="NCBI Taxonomy" id="633194"/>
    <lineage>
        <taxon>Bacteria</taxon>
        <taxon>Pseudomonadati</taxon>
        <taxon>Pseudomonadota</taxon>
        <taxon>Alphaproteobacteria</taxon>
        <taxon>Rhodobacterales</taxon>
        <taxon>Roseobacteraceae</taxon>
        <taxon>Roseivivax</taxon>
    </lineage>
</organism>
<dbReference type="PROSITE" id="PS00189">
    <property type="entry name" value="LIPOYL"/>
    <property type="match status" value="1"/>
</dbReference>
<dbReference type="InterPro" id="IPR003016">
    <property type="entry name" value="2-oxoA_DH_lipoyl-BS"/>
</dbReference>
<dbReference type="GO" id="GO:0016491">
    <property type="term" value="F:oxidoreductase activity"/>
    <property type="evidence" value="ECO:0007669"/>
    <property type="project" value="UniProtKB-KW"/>
</dbReference>
<evidence type="ECO:0000256" key="5">
    <source>
        <dbReference type="ARBA" id="ARBA00023052"/>
    </source>
</evidence>
<dbReference type="SMART" id="SM00861">
    <property type="entry name" value="Transket_pyr"/>
    <property type="match status" value="1"/>
</dbReference>
<proteinExistence type="predicted"/>
<keyword evidence="5" id="KW-0786">Thiamine pyrophosphate</keyword>